<keyword evidence="2" id="KW-1185">Reference proteome</keyword>
<gene>
    <name evidence="1" type="ORF">TrRE_jg11484</name>
</gene>
<evidence type="ECO:0000313" key="2">
    <source>
        <dbReference type="Proteomes" id="UP001165082"/>
    </source>
</evidence>
<name>A0A9W6Z731_9STRA</name>
<comment type="caution">
    <text evidence="1">The sequence shown here is derived from an EMBL/GenBank/DDBJ whole genome shotgun (WGS) entry which is preliminary data.</text>
</comment>
<protein>
    <submittedName>
        <fullName evidence="1">Uncharacterized protein</fullName>
    </submittedName>
</protein>
<accession>A0A9W6Z731</accession>
<dbReference type="EMBL" id="BRXZ01000545">
    <property type="protein sequence ID" value="GMH46871.1"/>
    <property type="molecule type" value="Genomic_DNA"/>
</dbReference>
<organism evidence="1 2">
    <name type="scientific">Triparma retinervis</name>
    <dbReference type="NCBI Taxonomy" id="2557542"/>
    <lineage>
        <taxon>Eukaryota</taxon>
        <taxon>Sar</taxon>
        <taxon>Stramenopiles</taxon>
        <taxon>Ochrophyta</taxon>
        <taxon>Bolidophyceae</taxon>
        <taxon>Parmales</taxon>
        <taxon>Triparmaceae</taxon>
        <taxon>Triparma</taxon>
    </lineage>
</organism>
<dbReference type="Proteomes" id="UP001165082">
    <property type="component" value="Unassembled WGS sequence"/>
</dbReference>
<sequence length="252" mass="27474">MLHPNKTQSQAKVCPKNSLNTVFAAASAPIVPDPSKGSLLWTSLDDERYCASLIFPRSSCVSDKDMQDHVRDNLKVACPGTPDATVFEEGTAISGDSWNIRCLQVTRGYSRKHVNCMIAEKVYKSTIWLATISAVKSDLTCNSFIISVLVRPSLHDAALRIASYANVLLKDTVFDVRIISAPQPAAAAMTTGISNARKGSLLEKRKYRSASLVLEAVGDGKEAAEEAGINFDDDEHCSYELLFIIFELDEGV</sequence>
<dbReference type="OrthoDB" id="10344942at2759"/>
<reference evidence="1" key="1">
    <citation type="submission" date="2022-07" db="EMBL/GenBank/DDBJ databases">
        <title>Genome analysis of Parmales, a sister group of diatoms, reveals the evolutionary specialization of diatoms from phago-mixotrophs to photoautotrophs.</title>
        <authorList>
            <person name="Ban H."/>
            <person name="Sato S."/>
            <person name="Yoshikawa S."/>
            <person name="Kazumasa Y."/>
            <person name="Nakamura Y."/>
            <person name="Ichinomiya M."/>
            <person name="Saitoh K."/>
            <person name="Sato N."/>
            <person name="Blanc-Mathieu R."/>
            <person name="Endo H."/>
            <person name="Kuwata A."/>
            <person name="Ogata H."/>
        </authorList>
    </citation>
    <scope>NUCLEOTIDE SEQUENCE</scope>
</reference>
<proteinExistence type="predicted"/>
<evidence type="ECO:0000313" key="1">
    <source>
        <dbReference type="EMBL" id="GMH46871.1"/>
    </source>
</evidence>
<dbReference type="AlphaFoldDB" id="A0A9W6Z731"/>